<comment type="caution">
    <text evidence="3">The sequence shown here is derived from an EMBL/GenBank/DDBJ whole genome shotgun (WGS) entry which is preliminary data.</text>
</comment>
<evidence type="ECO:0000313" key="4">
    <source>
        <dbReference type="Proteomes" id="UP000257109"/>
    </source>
</evidence>
<dbReference type="PANTHER" id="PTHR37984:SF5">
    <property type="entry name" value="PROTEIN NYNRIN-LIKE"/>
    <property type="match status" value="1"/>
</dbReference>
<evidence type="ECO:0000313" key="3">
    <source>
        <dbReference type="EMBL" id="RDX85578.1"/>
    </source>
</evidence>
<evidence type="ECO:0000256" key="1">
    <source>
        <dbReference type="ARBA" id="ARBA00023268"/>
    </source>
</evidence>
<keyword evidence="1" id="KW-0511">Multifunctional enzyme</keyword>
<proteinExistence type="predicted"/>
<dbReference type="OrthoDB" id="1701144at2759"/>
<name>A0A371G4V5_MUCPR</name>
<dbReference type="GO" id="GO:0003824">
    <property type="term" value="F:catalytic activity"/>
    <property type="evidence" value="ECO:0007669"/>
    <property type="project" value="UniProtKB-KW"/>
</dbReference>
<reference evidence="3" key="1">
    <citation type="submission" date="2018-05" db="EMBL/GenBank/DDBJ databases">
        <title>Draft genome of Mucuna pruriens seed.</title>
        <authorList>
            <person name="Nnadi N.E."/>
            <person name="Vos R."/>
            <person name="Hasami M.H."/>
            <person name="Devisetty U.K."/>
            <person name="Aguiy J.C."/>
        </authorList>
    </citation>
    <scope>NUCLEOTIDE SEQUENCE [LARGE SCALE GENOMIC DNA]</scope>
    <source>
        <strain evidence="3">JCA_2017</strain>
    </source>
</reference>
<dbReference type="PROSITE" id="PS50878">
    <property type="entry name" value="RT_POL"/>
    <property type="match status" value="1"/>
</dbReference>
<dbReference type="InterPro" id="IPR000477">
    <property type="entry name" value="RT_dom"/>
</dbReference>
<dbReference type="InterPro" id="IPR043502">
    <property type="entry name" value="DNA/RNA_pol_sf"/>
</dbReference>
<dbReference type="Pfam" id="PF00078">
    <property type="entry name" value="RVT_1"/>
    <property type="match status" value="1"/>
</dbReference>
<dbReference type="AlphaFoldDB" id="A0A371G4V5"/>
<dbReference type="InterPro" id="IPR050951">
    <property type="entry name" value="Retrovirus_Pol_polyprotein"/>
</dbReference>
<dbReference type="Pfam" id="PF17919">
    <property type="entry name" value="RT_RNaseH_2"/>
    <property type="match status" value="1"/>
</dbReference>
<dbReference type="Proteomes" id="UP000257109">
    <property type="component" value="Unassembled WGS sequence"/>
</dbReference>
<feature type="non-terminal residue" evidence="3">
    <location>
        <position position="1"/>
    </location>
</feature>
<accession>A0A371G4V5</accession>
<dbReference type="PANTHER" id="PTHR37984">
    <property type="entry name" value="PROTEIN CBG26694"/>
    <property type="match status" value="1"/>
</dbReference>
<gene>
    <name evidence="3" type="primary">pol</name>
    <name evidence="3" type="ORF">CR513_33211</name>
</gene>
<dbReference type="Gene3D" id="3.30.70.270">
    <property type="match status" value="2"/>
</dbReference>
<evidence type="ECO:0000259" key="2">
    <source>
        <dbReference type="PROSITE" id="PS50878"/>
    </source>
</evidence>
<feature type="domain" description="Reverse transcriptase" evidence="2">
    <location>
        <begin position="1"/>
        <end position="54"/>
    </location>
</feature>
<dbReference type="InterPro" id="IPR041577">
    <property type="entry name" value="RT_RNaseH_2"/>
</dbReference>
<organism evidence="3 4">
    <name type="scientific">Mucuna pruriens</name>
    <name type="common">Velvet bean</name>
    <name type="synonym">Dolichos pruriens</name>
    <dbReference type="NCBI Taxonomy" id="157652"/>
    <lineage>
        <taxon>Eukaryota</taxon>
        <taxon>Viridiplantae</taxon>
        <taxon>Streptophyta</taxon>
        <taxon>Embryophyta</taxon>
        <taxon>Tracheophyta</taxon>
        <taxon>Spermatophyta</taxon>
        <taxon>Magnoliopsida</taxon>
        <taxon>eudicotyledons</taxon>
        <taxon>Gunneridae</taxon>
        <taxon>Pentapetalae</taxon>
        <taxon>rosids</taxon>
        <taxon>fabids</taxon>
        <taxon>Fabales</taxon>
        <taxon>Fabaceae</taxon>
        <taxon>Papilionoideae</taxon>
        <taxon>50 kb inversion clade</taxon>
        <taxon>NPAAA clade</taxon>
        <taxon>indigoferoid/millettioid clade</taxon>
        <taxon>Phaseoleae</taxon>
        <taxon>Mucuna</taxon>
    </lineage>
</organism>
<sequence>MVFIDDILIYYRTLEDHEEHLRLVLQILRDERLYVELEKCEFLLDEVKFLGHTISRRGVAVDCSKVDVVLGWQQPKLMTEIRSFLGLAGYYRKFIAEFSKLALPLTKLTRKGKSFMWDKECEESFQELKRRLVSSPILTILDPSTNFVVYCNASKNGLGCVFMQEGKVVAFGGTICMVKDLMFLRVDYDFELKYHPRKANVVIDALSRKSLHMTSWRFLVTLGKRLGMNNFRPRITIQVGARILCVRSLREKVLEEAYKGKFAIHPGITKVY</sequence>
<dbReference type="EMBL" id="QJKJ01006755">
    <property type="protein sequence ID" value="RDX85578.1"/>
    <property type="molecule type" value="Genomic_DNA"/>
</dbReference>
<dbReference type="InterPro" id="IPR043128">
    <property type="entry name" value="Rev_trsase/Diguanyl_cyclase"/>
</dbReference>
<dbReference type="SUPFAM" id="SSF56672">
    <property type="entry name" value="DNA/RNA polymerases"/>
    <property type="match status" value="1"/>
</dbReference>
<dbReference type="FunFam" id="3.30.70.270:FF:000020">
    <property type="entry name" value="Transposon Tf2-6 polyprotein-like Protein"/>
    <property type="match status" value="1"/>
</dbReference>
<protein>
    <submittedName>
        <fullName evidence="3">Retrovirus-related Pol polyprotein</fullName>
    </submittedName>
</protein>
<keyword evidence="4" id="KW-1185">Reference proteome</keyword>